<dbReference type="RefSeq" id="XP_041154881.1">
    <property type="nucleotide sequence ID" value="XM_041307478.1"/>
</dbReference>
<dbReference type="EMBL" id="JABBWE010000078">
    <property type="protein sequence ID" value="KAG1787535.1"/>
    <property type="molecule type" value="Genomic_DNA"/>
</dbReference>
<keyword evidence="1" id="KW-0472">Membrane</keyword>
<sequence length="69" mass="7461">MHPAPLVPPSHPLAELDGVVLPACLIHIHLSRSPHRLSLALVVVFFPPALVHLLGTVWWNSYVPSSGSL</sequence>
<evidence type="ECO:0000256" key="1">
    <source>
        <dbReference type="SAM" id="Phobius"/>
    </source>
</evidence>
<feature type="transmembrane region" description="Helical" evidence="1">
    <location>
        <begin position="37"/>
        <end position="59"/>
    </location>
</feature>
<comment type="caution">
    <text evidence="2">The sequence shown here is derived from an EMBL/GenBank/DDBJ whole genome shotgun (WGS) entry which is preliminary data.</text>
</comment>
<keyword evidence="3" id="KW-1185">Reference proteome</keyword>
<gene>
    <name evidence="2" type="ORF">HD556DRAFT_1448724</name>
</gene>
<reference evidence="2" key="1">
    <citation type="journal article" date="2020" name="New Phytol.">
        <title>Comparative genomics reveals dynamic genome evolution in host specialist ectomycorrhizal fungi.</title>
        <authorList>
            <person name="Lofgren L.A."/>
            <person name="Nguyen N.H."/>
            <person name="Vilgalys R."/>
            <person name="Ruytinx J."/>
            <person name="Liao H.L."/>
            <person name="Branco S."/>
            <person name="Kuo A."/>
            <person name="LaButti K."/>
            <person name="Lipzen A."/>
            <person name="Andreopoulos W."/>
            <person name="Pangilinan J."/>
            <person name="Riley R."/>
            <person name="Hundley H."/>
            <person name="Na H."/>
            <person name="Barry K."/>
            <person name="Grigoriev I.V."/>
            <person name="Stajich J.E."/>
            <person name="Kennedy P.G."/>
        </authorList>
    </citation>
    <scope>NUCLEOTIDE SEQUENCE</scope>
    <source>
        <strain evidence="2">S12</strain>
    </source>
</reference>
<dbReference type="GeneID" id="64601242"/>
<keyword evidence="1" id="KW-0812">Transmembrane</keyword>
<keyword evidence="1" id="KW-1133">Transmembrane helix</keyword>
<dbReference type="AlphaFoldDB" id="A0A9P7DCR3"/>
<protein>
    <submittedName>
        <fullName evidence="2">Uncharacterized protein</fullName>
    </submittedName>
</protein>
<dbReference type="Proteomes" id="UP000719766">
    <property type="component" value="Unassembled WGS sequence"/>
</dbReference>
<name>A0A9P7DCR3_9AGAM</name>
<evidence type="ECO:0000313" key="2">
    <source>
        <dbReference type="EMBL" id="KAG1787535.1"/>
    </source>
</evidence>
<accession>A0A9P7DCR3</accession>
<evidence type="ECO:0000313" key="3">
    <source>
        <dbReference type="Proteomes" id="UP000719766"/>
    </source>
</evidence>
<organism evidence="2 3">
    <name type="scientific">Suillus plorans</name>
    <dbReference type="NCBI Taxonomy" id="116603"/>
    <lineage>
        <taxon>Eukaryota</taxon>
        <taxon>Fungi</taxon>
        <taxon>Dikarya</taxon>
        <taxon>Basidiomycota</taxon>
        <taxon>Agaricomycotina</taxon>
        <taxon>Agaricomycetes</taxon>
        <taxon>Agaricomycetidae</taxon>
        <taxon>Boletales</taxon>
        <taxon>Suillineae</taxon>
        <taxon>Suillaceae</taxon>
        <taxon>Suillus</taxon>
    </lineage>
</organism>
<proteinExistence type="predicted"/>